<dbReference type="GeneID" id="72064819"/>
<feature type="compositionally biased region" description="Pro residues" evidence="1">
    <location>
        <begin position="30"/>
        <end position="41"/>
    </location>
</feature>
<dbReference type="AlphaFoldDB" id="A0A9Q8V947"/>
<keyword evidence="2" id="KW-0732">Signal</keyword>
<accession>A0A9Q8V947</accession>
<gene>
    <name evidence="3" type="ORF">JDV02_002859</name>
</gene>
<proteinExistence type="predicted"/>
<evidence type="ECO:0000256" key="2">
    <source>
        <dbReference type="SAM" id="SignalP"/>
    </source>
</evidence>
<feature type="compositionally biased region" description="Low complexity" evidence="1">
    <location>
        <begin position="42"/>
        <end position="55"/>
    </location>
</feature>
<dbReference type="KEGG" id="ptkz:JDV02_002859"/>
<evidence type="ECO:0000256" key="1">
    <source>
        <dbReference type="SAM" id="MobiDB-lite"/>
    </source>
</evidence>
<sequence>MQSSIIAIILAAATGTIAAPANIHARCDPAPAPGTVPPPAPGSATPPKAPTTPATANYILPNAMAVHNVNNNANKPSTQILTTKKGNTETSTLVSFQVPSTATGTCKTHINVGALGGADKIGGSQTVRIFRTLLTNIPATPTGNQRNIELGQLRFDAAAKGFAFEKGSVQPTIQTFPCPAGKTIQWEIVAVGDSDEIIVGQDFTSSGAGVPNGIYIEY</sequence>
<feature type="region of interest" description="Disordered" evidence="1">
    <location>
        <begin position="29"/>
        <end position="55"/>
    </location>
</feature>
<dbReference type="EMBL" id="CP086355">
    <property type="protein sequence ID" value="UNI16427.1"/>
    <property type="molecule type" value="Genomic_DNA"/>
</dbReference>
<keyword evidence="4" id="KW-1185">Reference proteome</keyword>
<dbReference type="Proteomes" id="UP000829364">
    <property type="component" value="Chromosome 2"/>
</dbReference>
<feature type="signal peptide" evidence="2">
    <location>
        <begin position="1"/>
        <end position="18"/>
    </location>
</feature>
<protein>
    <recommendedName>
        <fullName evidence="5">Ubiquitin 3 binding protein But2 C-terminal domain-containing protein</fullName>
    </recommendedName>
</protein>
<evidence type="ECO:0008006" key="5">
    <source>
        <dbReference type="Google" id="ProtNLM"/>
    </source>
</evidence>
<organism evidence="3 4">
    <name type="scientific">Purpureocillium takamizusanense</name>
    <dbReference type="NCBI Taxonomy" id="2060973"/>
    <lineage>
        <taxon>Eukaryota</taxon>
        <taxon>Fungi</taxon>
        <taxon>Dikarya</taxon>
        <taxon>Ascomycota</taxon>
        <taxon>Pezizomycotina</taxon>
        <taxon>Sordariomycetes</taxon>
        <taxon>Hypocreomycetidae</taxon>
        <taxon>Hypocreales</taxon>
        <taxon>Ophiocordycipitaceae</taxon>
        <taxon>Purpureocillium</taxon>
    </lineage>
</organism>
<dbReference type="RefSeq" id="XP_047839908.1">
    <property type="nucleotide sequence ID" value="XM_047983936.1"/>
</dbReference>
<name>A0A9Q8V947_9HYPO</name>
<reference evidence="3" key="1">
    <citation type="submission" date="2021-11" db="EMBL/GenBank/DDBJ databases">
        <title>Purpureocillium_takamizusanense_genome.</title>
        <authorList>
            <person name="Nguyen N.-H."/>
        </authorList>
    </citation>
    <scope>NUCLEOTIDE SEQUENCE</scope>
    <source>
        <strain evidence="3">PT3</strain>
    </source>
</reference>
<dbReference type="OrthoDB" id="4657524at2759"/>
<evidence type="ECO:0000313" key="3">
    <source>
        <dbReference type="EMBL" id="UNI16427.1"/>
    </source>
</evidence>
<evidence type="ECO:0000313" key="4">
    <source>
        <dbReference type="Proteomes" id="UP000829364"/>
    </source>
</evidence>
<feature type="chain" id="PRO_5040129900" description="Ubiquitin 3 binding protein But2 C-terminal domain-containing protein" evidence="2">
    <location>
        <begin position="19"/>
        <end position="218"/>
    </location>
</feature>